<accession>A0A9W7KSI8</accession>
<dbReference type="PROSITE" id="PS50156">
    <property type="entry name" value="SSD"/>
    <property type="match status" value="1"/>
</dbReference>
<sequence>MTLLSRYCTLVSSYPRLFALFITIITLGLSTLSFLTMSPGYVNTGDPTLGFISKGTTIIGREYAKNKVERGYHYWPGRAKLFYNSPNAAEGGDPGTWRRLNSQIDDEDSLEEEYHRTTTATNSIVGGSTRTDFSSATSIFISVDFILNLVEVEALDADGNMIAPSSATLSSTYNSNSAASFCIDQITENPHCHTAIPDDDPWLRIDYSPGALSSLDRIIIYNRPGQQHRINGGTLTVAQGSPTSSTTAKGGGTGLWTSVALTGSQEVYTIFPGTNYDSRFTPPTPFVQHPAPRDFSTATSIFYSIGMTSEYINLREVTAYDSNNNKIEPLSAHLSSIYGNFPELYPQFCIDSNLDTFCHSENQSPAPWLRIDYPHGALASLEKIVIHNRLDCCSDRINGAYVTVTDNPAENLHDALISTLFTSAPLIFPNPQTGSNPNSDPHIYTILPKTDPETEPRDPYLALIDLRQNNDVTCPERSYDGDEHITLLFVHVNENGPVNTPENLHDHSKSVVTAESFKEMCEIEKIVREFRKPNGNRKSYQQCDDVSCVRSCSKEEVYTGGDECCASRKLATPAFLEYDYYVAGDDDNQALNHTWDPFTQDERYFRIPSSCDVFTDEHAHALNDLLRECAQYFEPSSENLLNRCAVAGNIIKKGFKDTEEYFWAWSTSVECIAEIPSKCLRGNGAGMMDTYLSLLPFETSEKLKQGPYPITIARIMIAVTSERGAHEDWKWALQQELQKKFYYMNGKKALNGKSTGTALLGFNLGTKREIFTWYIMQDINYAVIACAVVLILMWWYTNSLRVTLLAFGEILSSLGLGFFLYNTVLRLPHFPFMNATTIFLAIGIGADDVFVYVDSWRHSLKHCRGVDGQPPSKKERLEYSLKHAGMSTFVTSFTTSAAFAANIMSKIVSVKCFGVFAALVILCDYVLMITFLPAVVLNYDTEVCAGEMSRARREVEGEKEANSVFGKAAASVQRLADRARLNFDRFFDTIIPSLILARAPDKEPVRPSSMNGIGSASGKHATAMAAQTFKSTAGPFFWVTFLGTLGIYAIYVAFVNPGLTLPLSASYQLFWDEHPFEVWDMAYSPKFTTASVAGVKYRIQWWWGLSGHDDSNAWDPMDPGEVVTYPIDLYAEESQTALLSFTRDIQAAEFYDKTEALFMDPLIKWVGRGCGIYNSTDDTWDGPSNCCDLEEADFPLERNTFKKCLKKWCNSNGRSAYGQGIYWDSEGEPALVKLKIGTNVDFTSSNPETKKFWDKIVAFEKEKFFNNPLFKLEDNNLSKGWSVAQLTLYDVQQSLANGVKQTLVASLLIAAAVLYITTQSPAVTVVGMLAISCILGWTITVCIGEGWHLSILESIVFSVAVGLSVDFCVHYSWATLLHLRREKGEVRSCLGANATS</sequence>
<dbReference type="GO" id="GO:0022857">
    <property type="term" value="F:transmembrane transporter activity"/>
    <property type="evidence" value="ECO:0007669"/>
    <property type="project" value="TreeGrafter"/>
</dbReference>
<evidence type="ECO:0000256" key="5">
    <source>
        <dbReference type="ARBA" id="ARBA00023180"/>
    </source>
</evidence>
<dbReference type="Pfam" id="PF02460">
    <property type="entry name" value="Patched"/>
    <property type="match status" value="1"/>
</dbReference>
<keyword evidence="2 7" id="KW-0812">Transmembrane</keyword>
<evidence type="ECO:0000256" key="2">
    <source>
        <dbReference type="ARBA" id="ARBA00022692"/>
    </source>
</evidence>
<dbReference type="GO" id="GO:0016020">
    <property type="term" value="C:membrane"/>
    <property type="evidence" value="ECO:0007669"/>
    <property type="project" value="UniProtKB-SubCell"/>
</dbReference>
<dbReference type="Gene3D" id="1.20.1640.10">
    <property type="entry name" value="Multidrug efflux transporter AcrB transmembrane domain"/>
    <property type="match status" value="2"/>
</dbReference>
<evidence type="ECO:0000313" key="9">
    <source>
        <dbReference type="EMBL" id="GMI10037.1"/>
    </source>
</evidence>
<evidence type="ECO:0000259" key="8">
    <source>
        <dbReference type="PROSITE" id="PS50156"/>
    </source>
</evidence>
<gene>
    <name evidence="9" type="ORF">TrLO_g15349</name>
</gene>
<dbReference type="OrthoDB" id="193905at2759"/>
<feature type="transmembrane region" description="Helical" evidence="7">
    <location>
        <begin position="1298"/>
        <end position="1316"/>
    </location>
</feature>
<comment type="subcellular location">
    <subcellularLocation>
        <location evidence="1">Membrane</location>
        <topology evidence="1">Multi-pass membrane protein</topology>
    </subcellularLocation>
</comment>
<dbReference type="EMBL" id="BRXW01000144">
    <property type="protein sequence ID" value="GMI10037.1"/>
    <property type="molecule type" value="Genomic_DNA"/>
</dbReference>
<evidence type="ECO:0000313" key="10">
    <source>
        <dbReference type="Proteomes" id="UP001165122"/>
    </source>
</evidence>
<dbReference type="Gene3D" id="2.60.120.260">
    <property type="entry name" value="Galactose-binding domain-like"/>
    <property type="match status" value="2"/>
</dbReference>
<reference evidence="10" key="1">
    <citation type="journal article" date="2023" name="Commun. Biol.">
        <title>Genome analysis of Parmales, the sister group of diatoms, reveals the evolutionary specialization of diatoms from phago-mixotrophs to photoautotrophs.</title>
        <authorList>
            <person name="Ban H."/>
            <person name="Sato S."/>
            <person name="Yoshikawa S."/>
            <person name="Yamada K."/>
            <person name="Nakamura Y."/>
            <person name="Ichinomiya M."/>
            <person name="Sato N."/>
            <person name="Blanc-Mathieu R."/>
            <person name="Endo H."/>
            <person name="Kuwata A."/>
            <person name="Ogata H."/>
        </authorList>
    </citation>
    <scope>NUCLEOTIDE SEQUENCE [LARGE SCALE GENOMIC DNA]</scope>
    <source>
        <strain evidence="10">NIES 3700</strain>
    </source>
</reference>
<evidence type="ECO:0000256" key="4">
    <source>
        <dbReference type="ARBA" id="ARBA00023136"/>
    </source>
</evidence>
<dbReference type="GO" id="GO:0007224">
    <property type="term" value="P:smoothened signaling pathway"/>
    <property type="evidence" value="ECO:0007669"/>
    <property type="project" value="TreeGrafter"/>
</dbReference>
<dbReference type="InterPro" id="IPR000731">
    <property type="entry name" value="SSD"/>
</dbReference>
<keyword evidence="3 7" id="KW-1133">Transmembrane helix</keyword>
<feature type="domain" description="SSD" evidence="8">
    <location>
        <begin position="804"/>
        <end position="938"/>
    </location>
</feature>
<name>A0A9W7KSI8_9STRA</name>
<evidence type="ECO:0000256" key="3">
    <source>
        <dbReference type="ARBA" id="ARBA00022989"/>
    </source>
</evidence>
<feature type="transmembrane region" description="Helical" evidence="7">
    <location>
        <begin position="833"/>
        <end position="853"/>
    </location>
</feature>
<dbReference type="SUPFAM" id="SSF49785">
    <property type="entry name" value="Galactose-binding domain-like"/>
    <property type="match status" value="2"/>
</dbReference>
<dbReference type="InterPro" id="IPR052081">
    <property type="entry name" value="Dispatched_Hh_regulator"/>
</dbReference>
<feature type="transmembrane region" description="Helical" evidence="7">
    <location>
        <begin position="779"/>
        <end position="796"/>
    </location>
</feature>
<feature type="transmembrane region" description="Helical" evidence="7">
    <location>
        <begin position="915"/>
        <end position="939"/>
    </location>
</feature>
<dbReference type="InterPro" id="IPR003392">
    <property type="entry name" value="PTHD_SSD"/>
</dbReference>
<feature type="transmembrane region" description="Helical" evidence="7">
    <location>
        <begin position="1322"/>
        <end position="1343"/>
    </location>
</feature>
<dbReference type="PANTHER" id="PTHR45951">
    <property type="entry name" value="PROTEIN DISPATCHED-RELATED"/>
    <property type="match status" value="1"/>
</dbReference>
<comment type="similarity">
    <text evidence="6">Belongs to the dispatched family.</text>
</comment>
<keyword evidence="5" id="KW-0325">Glycoprotein</keyword>
<dbReference type="PANTHER" id="PTHR45951:SF3">
    <property type="entry name" value="PROTEIN DISPATCHED"/>
    <property type="match status" value="1"/>
</dbReference>
<evidence type="ECO:0000256" key="7">
    <source>
        <dbReference type="SAM" id="Phobius"/>
    </source>
</evidence>
<dbReference type="Proteomes" id="UP001165122">
    <property type="component" value="Unassembled WGS sequence"/>
</dbReference>
<comment type="caution">
    <text evidence="9">The sequence shown here is derived from an EMBL/GenBank/DDBJ whole genome shotgun (WGS) entry which is preliminary data.</text>
</comment>
<organism evidence="9 10">
    <name type="scientific">Triparma laevis f. longispina</name>
    <dbReference type="NCBI Taxonomy" id="1714387"/>
    <lineage>
        <taxon>Eukaryota</taxon>
        <taxon>Sar</taxon>
        <taxon>Stramenopiles</taxon>
        <taxon>Ochrophyta</taxon>
        <taxon>Bolidophyceae</taxon>
        <taxon>Parmales</taxon>
        <taxon>Triparmaceae</taxon>
        <taxon>Triparma</taxon>
    </lineage>
</organism>
<protein>
    <recommendedName>
        <fullName evidence="8">SSD domain-containing protein</fullName>
    </recommendedName>
</protein>
<evidence type="ECO:0000256" key="1">
    <source>
        <dbReference type="ARBA" id="ARBA00004141"/>
    </source>
</evidence>
<dbReference type="SUPFAM" id="SSF82866">
    <property type="entry name" value="Multidrug efflux transporter AcrB transmembrane domain"/>
    <property type="match status" value="2"/>
</dbReference>
<proteinExistence type="inferred from homology"/>
<feature type="transmembrane region" description="Helical" evidence="7">
    <location>
        <begin position="17"/>
        <end position="35"/>
    </location>
</feature>
<feature type="transmembrane region" description="Helical" evidence="7">
    <location>
        <begin position="1355"/>
        <end position="1373"/>
    </location>
</feature>
<keyword evidence="4 7" id="KW-0472">Membrane</keyword>
<feature type="transmembrane region" description="Helical" evidence="7">
    <location>
        <begin position="1036"/>
        <end position="1054"/>
    </location>
</feature>
<feature type="transmembrane region" description="Helical" evidence="7">
    <location>
        <begin position="884"/>
        <end position="903"/>
    </location>
</feature>
<dbReference type="InterPro" id="IPR008979">
    <property type="entry name" value="Galactose-bd-like_sf"/>
</dbReference>
<feature type="transmembrane region" description="Helical" evidence="7">
    <location>
        <begin position="802"/>
        <end position="821"/>
    </location>
</feature>
<keyword evidence="10" id="KW-1185">Reference proteome</keyword>
<evidence type="ECO:0000256" key="6">
    <source>
        <dbReference type="ARBA" id="ARBA00038046"/>
    </source>
</evidence>